<comment type="catalytic activity">
    <reaction evidence="16">
        <text>an archaeal dolichyl phosphooligosaccharide + [protein]-L-asparagine = an archaeal dolichyl phosphate + a glycoprotein with the oligosaccharide chain attached by N-beta-D-glycosyl linkage to a protein L-asparagine.</text>
        <dbReference type="EC" id="2.4.99.21"/>
    </reaction>
</comment>
<keyword evidence="8 19" id="KW-0808">Transferase</keyword>
<evidence type="ECO:0000256" key="5">
    <source>
        <dbReference type="ARBA" id="ARBA00010810"/>
    </source>
</evidence>
<comment type="similarity">
    <text evidence="5">Belongs to the STT3 family.</text>
</comment>
<feature type="transmembrane region" description="Helical" evidence="17">
    <location>
        <begin position="12"/>
        <end position="28"/>
    </location>
</feature>
<organism evidence="19 20">
    <name type="scientific">Methanoculleus marisnigri</name>
    <dbReference type="NCBI Taxonomy" id="2198"/>
    <lineage>
        <taxon>Archaea</taxon>
        <taxon>Methanobacteriati</taxon>
        <taxon>Methanobacteriota</taxon>
        <taxon>Stenosarchaea group</taxon>
        <taxon>Methanomicrobia</taxon>
        <taxon>Methanomicrobiales</taxon>
        <taxon>Methanomicrobiaceae</taxon>
        <taxon>Methanoculleus</taxon>
    </lineage>
</organism>
<evidence type="ECO:0000256" key="2">
    <source>
        <dbReference type="ARBA" id="ARBA00001946"/>
    </source>
</evidence>
<keyword evidence="12 17" id="KW-1133">Transmembrane helix</keyword>
<keyword evidence="13 17" id="KW-0472">Membrane</keyword>
<dbReference type="Proteomes" id="UP000054598">
    <property type="component" value="Unassembled WGS sequence"/>
</dbReference>
<keyword evidence="11" id="KW-0460">Magnesium</keyword>
<evidence type="ECO:0000256" key="9">
    <source>
        <dbReference type="ARBA" id="ARBA00022692"/>
    </source>
</evidence>
<proteinExistence type="inferred from homology"/>
<keyword evidence="7" id="KW-0328">Glycosyltransferase</keyword>
<dbReference type="InterPro" id="IPR003674">
    <property type="entry name" value="Oligo_trans_STT3"/>
</dbReference>
<feature type="domain" description="Oligosaccharyl transferase STT3 N-terminal" evidence="18">
    <location>
        <begin position="45"/>
        <end position="243"/>
    </location>
</feature>
<comment type="pathway">
    <text evidence="4">Protein modification; protein glycosylation.</text>
</comment>
<accession>A0A101IN94</accession>
<gene>
    <name evidence="19" type="ORF">XE10_2094</name>
</gene>
<evidence type="ECO:0000256" key="16">
    <source>
        <dbReference type="ARBA" id="ARBA00034066"/>
    </source>
</evidence>
<feature type="transmembrane region" description="Helical" evidence="17">
    <location>
        <begin position="205"/>
        <end position="222"/>
    </location>
</feature>
<evidence type="ECO:0000256" key="4">
    <source>
        <dbReference type="ARBA" id="ARBA00004922"/>
    </source>
</evidence>
<evidence type="ECO:0000256" key="7">
    <source>
        <dbReference type="ARBA" id="ARBA00022676"/>
    </source>
</evidence>
<feature type="transmembrane region" description="Helical" evidence="17">
    <location>
        <begin position="165"/>
        <end position="185"/>
    </location>
</feature>
<feature type="transmembrane region" description="Helical" evidence="17">
    <location>
        <begin position="80"/>
        <end position="100"/>
    </location>
</feature>
<evidence type="ECO:0000256" key="10">
    <source>
        <dbReference type="ARBA" id="ARBA00022723"/>
    </source>
</evidence>
<evidence type="ECO:0000313" key="20">
    <source>
        <dbReference type="Proteomes" id="UP000054598"/>
    </source>
</evidence>
<dbReference type="GO" id="GO:0004576">
    <property type="term" value="F:oligosaccharyl transferase activity"/>
    <property type="evidence" value="ECO:0007669"/>
    <property type="project" value="InterPro"/>
</dbReference>
<dbReference type="AlphaFoldDB" id="A0A101IN94"/>
<dbReference type="GO" id="GO:0005886">
    <property type="term" value="C:plasma membrane"/>
    <property type="evidence" value="ECO:0007669"/>
    <property type="project" value="UniProtKB-SubCell"/>
</dbReference>
<reference evidence="20" key="1">
    <citation type="journal article" date="2015" name="MBio">
        <title>Genome-Resolved Metagenomic Analysis Reveals Roles for Candidate Phyla and Other Microbial Community Members in Biogeochemical Transformations in Oil Reservoirs.</title>
        <authorList>
            <person name="Hu P."/>
            <person name="Tom L."/>
            <person name="Singh A."/>
            <person name="Thomas B.C."/>
            <person name="Baker B.J."/>
            <person name="Piceno Y.M."/>
            <person name="Andersen G.L."/>
            <person name="Banfield J.F."/>
        </authorList>
    </citation>
    <scope>NUCLEOTIDE SEQUENCE [LARGE SCALE GENOMIC DNA]</scope>
</reference>
<evidence type="ECO:0000256" key="8">
    <source>
        <dbReference type="ARBA" id="ARBA00022679"/>
    </source>
</evidence>
<feature type="transmembrane region" description="Helical" evidence="17">
    <location>
        <begin position="135"/>
        <end position="153"/>
    </location>
</feature>
<feature type="transmembrane region" description="Helical" evidence="17">
    <location>
        <begin position="106"/>
        <end position="128"/>
    </location>
</feature>
<evidence type="ECO:0000313" key="19">
    <source>
        <dbReference type="EMBL" id="KUK98345.1"/>
    </source>
</evidence>
<sequence>MAQMDLKKYQPYIIIGVIVLFALLTLWTRGIPAADIVTAEGVNLLGNDPWYSLRQVEQTVANFPGYAWFDTMTLYPNGDVIYWGPLFIQIISALCVLVGATTRPEIMVVASWVPPLMAAAMVPVTYLLAKKIADWKTGLIAAGLIMVVSGNYAYRSLFGFVDHHIAETLFGTIFVLAYIAALLVARDRPLSLRSRDTLNIETLKAPVLASALAGIAYLLGFFNMPTMILFALIVAGFTLVQFLLDFFQDRTSD</sequence>
<evidence type="ECO:0000259" key="18">
    <source>
        <dbReference type="Pfam" id="PF02516"/>
    </source>
</evidence>
<evidence type="ECO:0000256" key="6">
    <source>
        <dbReference type="ARBA" id="ARBA00012602"/>
    </source>
</evidence>
<comment type="subcellular location">
    <subcellularLocation>
        <location evidence="3">Cell membrane</location>
        <topology evidence="3">Multi-pass membrane protein</topology>
    </subcellularLocation>
</comment>
<keyword evidence="9 17" id="KW-0812">Transmembrane</keyword>
<evidence type="ECO:0000256" key="3">
    <source>
        <dbReference type="ARBA" id="ARBA00004651"/>
    </source>
</evidence>
<keyword evidence="10" id="KW-0479">Metal-binding</keyword>
<evidence type="ECO:0000256" key="17">
    <source>
        <dbReference type="SAM" id="Phobius"/>
    </source>
</evidence>
<evidence type="ECO:0000256" key="13">
    <source>
        <dbReference type="ARBA" id="ARBA00023136"/>
    </source>
</evidence>
<dbReference type="InterPro" id="IPR048307">
    <property type="entry name" value="STT3_N"/>
</dbReference>
<comment type="cofactor">
    <cofactor evidence="2">
        <name>Mg(2+)</name>
        <dbReference type="ChEBI" id="CHEBI:18420"/>
    </cofactor>
</comment>
<dbReference type="EMBL" id="LGHE01000339">
    <property type="protein sequence ID" value="KUK98345.1"/>
    <property type="molecule type" value="Genomic_DNA"/>
</dbReference>
<evidence type="ECO:0000256" key="11">
    <source>
        <dbReference type="ARBA" id="ARBA00022842"/>
    </source>
</evidence>
<evidence type="ECO:0000256" key="15">
    <source>
        <dbReference type="ARBA" id="ARBA00030679"/>
    </source>
</evidence>
<dbReference type="GO" id="GO:0046872">
    <property type="term" value="F:metal ion binding"/>
    <property type="evidence" value="ECO:0007669"/>
    <property type="project" value="UniProtKB-KW"/>
</dbReference>
<dbReference type="Pfam" id="PF02516">
    <property type="entry name" value="STT3"/>
    <property type="match status" value="1"/>
</dbReference>
<dbReference type="PANTHER" id="PTHR13872:SF1">
    <property type="entry name" value="DOLICHYL-DIPHOSPHOOLIGOSACCHARIDE--PROTEIN GLYCOSYLTRANSFERASE SUBUNIT STT3B"/>
    <property type="match status" value="1"/>
</dbReference>
<dbReference type="UniPathway" id="UPA00378"/>
<dbReference type="PATRIC" id="fig|2198.3.peg.466"/>
<keyword evidence="14" id="KW-0464">Manganese</keyword>
<evidence type="ECO:0000256" key="1">
    <source>
        <dbReference type="ARBA" id="ARBA00001936"/>
    </source>
</evidence>
<dbReference type="PANTHER" id="PTHR13872">
    <property type="entry name" value="DOLICHYL-DIPHOSPHOOLIGOSACCHARIDE--PROTEIN GLYCOSYLTRANSFERASE SUBUNIT"/>
    <property type="match status" value="1"/>
</dbReference>
<feature type="transmembrane region" description="Helical" evidence="17">
    <location>
        <begin position="228"/>
        <end position="247"/>
    </location>
</feature>
<evidence type="ECO:0000256" key="14">
    <source>
        <dbReference type="ARBA" id="ARBA00023211"/>
    </source>
</evidence>
<evidence type="ECO:0000256" key="12">
    <source>
        <dbReference type="ARBA" id="ARBA00022989"/>
    </source>
</evidence>
<dbReference type="EC" id="2.4.99.21" evidence="6"/>
<comment type="cofactor">
    <cofactor evidence="1">
        <name>Mn(2+)</name>
        <dbReference type="ChEBI" id="CHEBI:29035"/>
    </cofactor>
</comment>
<protein>
    <recommendedName>
        <fullName evidence="6">dolichyl-phosphooligosaccharide-protein glycotransferase</fullName>
        <ecNumber evidence="6">2.4.99.21</ecNumber>
    </recommendedName>
    <alternativeName>
        <fullName evidence="15">Oligosaccharyl transferase</fullName>
    </alternativeName>
</protein>
<name>A0A101IN94_9EURY</name>
<comment type="caution">
    <text evidence="19">The sequence shown here is derived from an EMBL/GenBank/DDBJ whole genome shotgun (WGS) entry which is preliminary data.</text>
</comment>